<comment type="caution">
    <text evidence="2">The sequence shown here is derived from an EMBL/GenBank/DDBJ whole genome shotgun (WGS) entry which is preliminary data.</text>
</comment>
<sequence>MALLIAITLAACQESPIVRSSASSGSPTASPASGAATEQPSGGATPPVLRAEATLPHTVFAPILSELENQTQLPILLPSVLPEEEKQPQVYAITTEVSGSEYQVLLGFSPDCNGGNACRWGEVSGQTGPLTPPEEGESVTLAQGIMGYFVPATCGANCSDAVVMWEQNGGHYRVGLKAAKKEQVIEMANSAITGGLETGFFKPDGG</sequence>
<dbReference type="RefSeq" id="WP_283764234.1">
    <property type="nucleotide sequence ID" value="NZ_JAQPOK010000147.1"/>
</dbReference>
<evidence type="ECO:0000256" key="1">
    <source>
        <dbReference type="SAM" id="MobiDB-lite"/>
    </source>
</evidence>
<protein>
    <submittedName>
        <fullName evidence="2">Uncharacterized protein</fullName>
    </submittedName>
</protein>
<feature type="region of interest" description="Disordered" evidence="1">
    <location>
        <begin position="20"/>
        <end position="48"/>
    </location>
</feature>
<reference evidence="2 3" key="1">
    <citation type="submission" date="2023-01" db="EMBL/GenBank/DDBJ databases">
        <title>Novel diversity within Roseofilum (Cyanobacteria; Desertifilaceae) from marine benthic mats with descriptions of four novel species.</title>
        <authorList>
            <person name="Wang Y."/>
            <person name="Berthold D.E."/>
            <person name="Hu J."/>
            <person name="Lefler F.W."/>
            <person name="Laughinghouse H.D. IV."/>
        </authorList>
    </citation>
    <scope>NUCLEOTIDE SEQUENCE [LARGE SCALE GENOMIC DNA]</scope>
    <source>
        <strain evidence="2 3">BLCC-M91</strain>
    </source>
</reference>
<dbReference type="Proteomes" id="UP001231370">
    <property type="component" value="Unassembled WGS sequence"/>
</dbReference>
<evidence type="ECO:0000313" key="3">
    <source>
        <dbReference type="Proteomes" id="UP001231370"/>
    </source>
</evidence>
<proteinExistence type="predicted"/>
<organism evidence="2 3">
    <name type="scientific">Roseofilum halophilum BLCC-M91</name>
    <dbReference type="NCBI Taxonomy" id="3022259"/>
    <lineage>
        <taxon>Bacteria</taxon>
        <taxon>Bacillati</taxon>
        <taxon>Cyanobacteriota</taxon>
        <taxon>Cyanophyceae</taxon>
        <taxon>Desertifilales</taxon>
        <taxon>Desertifilaceae</taxon>
        <taxon>Roseofilum</taxon>
        <taxon>Roseofilum halophilum</taxon>
    </lineage>
</organism>
<accession>A0ABT7BP16</accession>
<feature type="compositionally biased region" description="Low complexity" evidence="1">
    <location>
        <begin position="20"/>
        <end position="37"/>
    </location>
</feature>
<dbReference type="EMBL" id="JAQPOK010000147">
    <property type="protein sequence ID" value="MDJ1180933.1"/>
    <property type="molecule type" value="Genomic_DNA"/>
</dbReference>
<keyword evidence="3" id="KW-1185">Reference proteome</keyword>
<gene>
    <name evidence="2" type="ORF">PJF56_18895</name>
</gene>
<evidence type="ECO:0000313" key="2">
    <source>
        <dbReference type="EMBL" id="MDJ1180933.1"/>
    </source>
</evidence>
<name>A0ABT7BP16_9CYAN</name>